<name>U9TXD4_RHIID</name>
<accession>U9TXD4</accession>
<dbReference type="EMBL" id="KI284576">
    <property type="protein sequence ID" value="ESA12775.1"/>
    <property type="molecule type" value="Genomic_DNA"/>
</dbReference>
<sequence>MGKLLAIKLGFHYSHQQFFHEKEGVSDDLKISINNVSVDDDPFHTSILPGNKHTRQSLDLNSTLGFSKSPNHTTEIMNNEVVGLITTDDETLRFLITFRLQ</sequence>
<gene>
    <name evidence="1" type="ORF">GLOINDRAFT_323268</name>
</gene>
<reference evidence="1" key="1">
    <citation type="submission" date="2013-07" db="EMBL/GenBank/DDBJ databases">
        <title>The genome of an arbuscular mycorrhizal fungus provides insights into the evolution of the oldest plant symbiosis.</title>
        <authorList>
            <consortium name="DOE Joint Genome Institute"/>
            <person name="Tisserant E."/>
            <person name="Malbreil M."/>
            <person name="Kuo A."/>
            <person name="Kohler A."/>
            <person name="Symeonidi A."/>
            <person name="Balestrini R."/>
            <person name="Charron P."/>
            <person name="Duensing N."/>
            <person name="Frei-dit-Frey N."/>
            <person name="Gianinazzi-Pearson V."/>
            <person name="Gilbert B."/>
            <person name="Handa Y."/>
            <person name="Hijri M."/>
            <person name="Kaul R."/>
            <person name="Kawaguchi M."/>
            <person name="Krajinski F."/>
            <person name="Lammers P."/>
            <person name="Lapierre D."/>
            <person name="Masclaux F.G."/>
            <person name="Murat C."/>
            <person name="Morin E."/>
            <person name="Ndikumana S."/>
            <person name="Pagni M."/>
            <person name="Petitpierre D."/>
            <person name="Requena N."/>
            <person name="Rosikiewicz P."/>
            <person name="Riley R."/>
            <person name="Saito K."/>
            <person name="San Clemente H."/>
            <person name="Shapiro H."/>
            <person name="van Tuinen D."/>
            <person name="Becard G."/>
            <person name="Bonfante P."/>
            <person name="Paszkowski U."/>
            <person name="Shachar-Hill Y."/>
            <person name="Young J.P."/>
            <person name="Sanders I.R."/>
            <person name="Henrissat B."/>
            <person name="Rensing S.A."/>
            <person name="Grigoriev I.V."/>
            <person name="Corradi N."/>
            <person name="Roux C."/>
            <person name="Martin F."/>
        </authorList>
    </citation>
    <scope>NUCLEOTIDE SEQUENCE</scope>
    <source>
        <strain evidence="1">DAOM 197198</strain>
    </source>
</reference>
<organism evidence="1">
    <name type="scientific">Rhizophagus irregularis (strain DAOM 181602 / DAOM 197198 / MUCL 43194)</name>
    <name type="common">Arbuscular mycorrhizal fungus</name>
    <name type="synonym">Glomus intraradices</name>
    <dbReference type="NCBI Taxonomy" id="747089"/>
    <lineage>
        <taxon>Eukaryota</taxon>
        <taxon>Fungi</taxon>
        <taxon>Fungi incertae sedis</taxon>
        <taxon>Mucoromycota</taxon>
        <taxon>Glomeromycotina</taxon>
        <taxon>Glomeromycetes</taxon>
        <taxon>Glomerales</taxon>
        <taxon>Glomeraceae</taxon>
        <taxon>Rhizophagus</taxon>
    </lineage>
</organism>
<dbReference type="HOGENOM" id="CLU_2293145_0_0_1"/>
<dbReference type="AlphaFoldDB" id="U9TXD4"/>
<proteinExistence type="predicted"/>
<protein>
    <submittedName>
        <fullName evidence="1">Uncharacterized protein</fullName>
    </submittedName>
</protein>
<evidence type="ECO:0000313" key="1">
    <source>
        <dbReference type="EMBL" id="ESA12775.1"/>
    </source>
</evidence>